<dbReference type="EMBL" id="JBHTKA010000007">
    <property type="protein sequence ID" value="MFD1001604.1"/>
    <property type="molecule type" value="Genomic_DNA"/>
</dbReference>
<name>A0ABW3K7G7_9BACT</name>
<dbReference type="InterPro" id="IPR017026">
    <property type="entry name" value="ImuA"/>
</dbReference>
<proteinExistence type="predicted"/>
<reference evidence="2" key="1">
    <citation type="journal article" date="2019" name="Int. J. Syst. Evol. Microbiol.">
        <title>The Global Catalogue of Microorganisms (GCM) 10K type strain sequencing project: providing services to taxonomists for standard genome sequencing and annotation.</title>
        <authorList>
            <consortium name="The Broad Institute Genomics Platform"/>
            <consortium name="The Broad Institute Genome Sequencing Center for Infectious Disease"/>
            <person name="Wu L."/>
            <person name="Ma J."/>
        </authorList>
    </citation>
    <scope>NUCLEOTIDE SEQUENCE [LARGE SCALE GENOMIC DNA]</scope>
    <source>
        <strain evidence="2">CCUG 58938</strain>
    </source>
</reference>
<evidence type="ECO:0000313" key="1">
    <source>
        <dbReference type="EMBL" id="MFD1001604.1"/>
    </source>
</evidence>
<comment type="caution">
    <text evidence="1">The sequence shown here is derived from an EMBL/GenBank/DDBJ whole genome shotgun (WGS) entry which is preliminary data.</text>
</comment>
<dbReference type="PIRSF" id="PIRSF034285">
    <property type="entry name" value="UCP034285"/>
    <property type="match status" value="1"/>
</dbReference>
<dbReference type="Proteomes" id="UP001597112">
    <property type="component" value="Unassembled WGS sequence"/>
</dbReference>
<dbReference type="InterPro" id="IPR027417">
    <property type="entry name" value="P-loop_NTPase"/>
</dbReference>
<protein>
    <submittedName>
        <fullName evidence="1">ImuA family protein</fullName>
    </submittedName>
</protein>
<dbReference type="Gene3D" id="3.40.50.300">
    <property type="entry name" value="P-loop containing nucleotide triphosphate hydrolases"/>
    <property type="match status" value="1"/>
</dbReference>
<evidence type="ECO:0000313" key="2">
    <source>
        <dbReference type="Proteomes" id="UP001597112"/>
    </source>
</evidence>
<dbReference type="RefSeq" id="WP_377581655.1">
    <property type="nucleotide sequence ID" value="NZ_JBHTKA010000007.1"/>
</dbReference>
<gene>
    <name evidence="1" type="ORF">ACFQ21_19900</name>
</gene>
<accession>A0ABW3K7G7</accession>
<organism evidence="1 2">
    <name type="scientific">Ohtaekwangia kribbensis</name>
    <dbReference type="NCBI Taxonomy" id="688913"/>
    <lineage>
        <taxon>Bacteria</taxon>
        <taxon>Pseudomonadati</taxon>
        <taxon>Bacteroidota</taxon>
        <taxon>Cytophagia</taxon>
        <taxon>Cytophagales</taxon>
        <taxon>Fulvivirgaceae</taxon>
        <taxon>Ohtaekwangia</taxon>
    </lineage>
</organism>
<dbReference type="SUPFAM" id="SSF52540">
    <property type="entry name" value="P-loop containing nucleoside triphosphate hydrolases"/>
    <property type="match status" value="1"/>
</dbReference>
<sequence length="242" mass="26797">MSQQKADIFAGLQADILRLQGFKTVQNTVLESGLGPLKYAFPNATFPLGAIHEFISTRPEETAATIGFLNGLLNILMGTNGAVLWISSSRMLYPPALKSFGLSPDRFIFIDVQKEKDALWALDEALKCSALTAVVGELPHITFTHSRRLQLAVEESQVTGFLLRNQPRAVGTTASISRWYIKPLPSASIDDLPGIGFPKWKVNLQRIRNGKPGTWDIQWIDGRFVPVYQPSFTLQQTQQQAG</sequence>
<keyword evidence="2" id="KW-1185">Reference proteome</keyword>